<evidence type="ECO:0000313" key="1">
    <source>
        <dbReference type="EMBL" id="TWA74213.1"/>
    </source>
</evidence>
<gene>
    <name evidence="1" type="ORF">FBZ82_101228</name>
</gene>
<dbReference type="Proteomes" id="UP000316083">
    <property type="component" value="Unassembled WGS sequence"/>
</dbReference>
<name>A0A560BNM5_AZOBR</name>
<dbReference type="RefSeq" id="WP_186464712.1">
    <property type="nucleotide sequence ID" value="NZ_VITF01000001.1"/>
</dbReference>
<organism evidence="1 2">
    <name type="scientific">Azospirillum brasilense</name>
    <dbReference type="NCBI Taxonomy" id="192"/>
    <lineage>
        <taxon>Bacteria</taxon>
        <taxon>Pseudomonadati</taxon>
        <taxon>Pseudomonadota</taxon>
        <taxon>Alphaproteobacteria</taxon>
        <taxon>Rhodospirillales</taxon>
        <taxon>Azospirillaceae</taxon>
        <taxon>Azospirillum</taxon>
    </lineage>
</organism>
<reference evidence="1 2" key="1">
    <citation type="submission" date="2019-06" db="EMBL/GenBank/DDBJ databases">
        <title>Genomic Encyclopedia of Type Strains, Phase IV (KMG-V): Genome sequencing to study the core and pangenomes of soil and plant-associated prokaryotes.</title>
        <authorList>
            <person name="Whitman W."/>
        </authorList>
    </citation>
    <scope>NUCLEOTIDE SEQUENCE [LARGE SCALE GENOMIC DNA]</scope>
    <source>
        <strain evidence="1 2">BR 11796</strain>
    </source>
</reference>
<comment type="caution">
    <text evidence="1">The sequence shown here is derived from an EMBL/GenBank/DDBJ whole genome shotgun (WGS) entry which is preliminary data.</text>
</comment>
<protein>
    <submittedName>
        <fullName evidence="1">Uncharacterized protein</fullName>
    </submittedName>
</protein>
<evidence type="ECO:0000313" key="2">
    <source>
        <dbReference type="Proteomes" id="UP000316083"/>
    </source>
</evidence>
<accession>A0A560BNM5</accession>
<proteinExistence type="predicted"/>
<dbReference type="AlphaFoldDB" id="A0A560BNM5"/>
<dbReference type="EMBL" id="VITF01000001">
    <property type="protein sequence ID" value="TWA74213.1"/>
    <property type="molecule type" value="Genomic_DNA"/>
</dbReference>
<sequence>MDQLTAPTLSEILDEPIIVALMNRDGMTAETLRQLLEQVGRNLRDRENRLAA</sequence>